<dbReference type="Proteomes" id="UP000002277">
    <property type="component" value="Chromosome 6"/>
</dbReference>
<evidence type="ECO:0000256" key="4">
    <source>
        <dbReference type="ARBA" id="ARBA00022801"/>
    </source>
</evidence>
<dbReference type="GO" id="GO:0005829">
    <property type="term" value="C:cytosol"/>
    <property type="evidence" value="ECO:0000318"/>
    <property type="project" value="GO_Central"/>
</dbReference>
<feature type="region of interest" description="Disordered" evidence="5">
    <location>
        <begin position="447"/>
        <end position="617"/>
    </location>
</feature>
<dbReference type="Ensembl" id="ENSPTRT00000089299.1">
    <property type="protein sequence ID" value="ENSPTRP00000092997.1"/>
    <property type="gene ID" value="ENSPTRG00000050868.1"/>
</dbReference>
<dbReference type="InParanoid" id="A0A2I3TVH9"/>
<dbReference type="PROSITE" id="PS00972">
    <property type="entry name" value="USP_1"/>
    <property type="match status" value="1"/>
</dbReference>
<keyword evidence="8" id="KW-1185">Reference proteome</keyword>
<reference evidence="7" key="3">
    <citation type="submission" date="2025-09" db="UniProtKB">
        <authorList>
            <consortium name="Ensembl"/>
        </authorList>
    </citation>
    <scope>IDENTIFICATION</scope>
</reference>
<dbReference type="InterPro" id="IPR001394">
    <property type="entry name" value="Peptidase_C19_UCH"/>
</dbReference>
<proteinExistence type="inferred from homology"/>
<sequence>FTRNLNKFTRKKPIPIKKWTKDINRHFSEEDIYVAKKHMKKSSHTPDFKQQQDCFHSILGPANIKKATGETERLSESLKLRYEEVEIWKKLEEKDRQGEAQWLQQKRQETGREDGSTLAKGSLEIVLDSKDKTQKSNGEKNEKCETKEKGAITAKELYTMMMDKNISLIIMDAQRMQDYQDSCILHSLSVPEEAFSPVVTASWIEAHLPDNSIDTWKKRGNVEYMVLLDCFSSAKDLQIGTTLWHLKDALFKWESKTVLCNGPWALVLEGGYKNWFLCYSQYTTNAKVTPPPQHQNEELSISLDFTYPSLEESIPSKPAAQMPPPPIEVDENIELISDQISDNDQNERTGPLNISIPVEPVAASKSDVSPIIQPVPSIKNVPQIDHTKKLAVKLPEDTNHEQQSPQNEKVIPDCSAKPVGSSPTLMLTDEEKAHIHAETALLMEKNKQEKELQERQREEHEQKAKKKQEAEENEITQKQQKAKEEMEKKEREQAKKEDKEISAKKGKEITRVKRQSKSDHETSGAEKSVEDRGRRCSTPEVQKKSTRDVSHTSATGDSGSGKPFKIKGQPETGILRTETFREDTDDTERNKTQREPAIIPQIPAKQDREPSKLKCSYSSPDITQAIQEEEKRKPAVTPTVNQEDKPTCYPKAEISRLSASQIWKLSPVFRGSGPALTGLRNLGNTCYMNSILQCLCNAPHLADYFNRNCEVAEEFGIIMKAPWTGQYRYISPKDLKITIGKINYQFAGYSQDSQEFLLFLMDGLHEDLNKTDNRKTYKEENNDHLNDFKAAEHAWQKHKRLYESIIVALFQGQFKSTVQCLTHHKKSRTLEAFMYLSLLIASTSKYFTAIFAELDGILKKEIWKLPPVLLVHLKHFSYNGRWKQKLQTSVDFPLENLALSQYVIGPKNNLKKYNLFSVSDHCSGLDGGHYTAYCKNAAKQRWFKFDDHEVSDISVSSVKSSAAYILFYTSLGP</sequence>
<dbReference type="SUPFAM" id="SSF140856">
    <property type="entry name" value="USP8 N-terminal domain-like"/>
    <property type="match status" value="1"/>
</dbReference>
<dbReference type="InterPro" id="IPR018200">
    <property type="entry name" value="USP_CS"/>
</dbReference>
<dbReference type="EMBL" id="AACZ04022799">
    <property type="status" value="NOT_ANNOTATED_CDS"/>
    <property type="molecule type" value="Genomic_DNA"/>
</dbReference>
<dbReference type="AlphaFoldDB" id="A0A2I3TVH9"/>
<dbReference type="PANTHER" id="PTHR21646">
    <property type="entry name" value="UBIQUITIN CARBOXYL-TERMINAL HYDROLASE"/>
    <property type="match status" value="1"/>
</dbReference>
<dbReference type="Pfam" id="PF00443">
    <property type="entry name" value="UCH"/>
    <property type="match status" value="1"/>
</dbReference>
<dbReference type="Gene3D" id="3.40.250.10">
    <property type="entry name" value="Rhodanese-like domain"/>
    <property type="match status" value="1"/>
</dbReference>
<dbReference type="Bgee" id="ENSPTRG00000050868">
    <property type="expression patterns" value="Expressed in Brodmann (1909) area 10 and 1 other cell type or tissue"/>
</dbReference>
<organism evidence="7 8">
    <name type="scientific">Pan troglodytes</name>
    <name type="common">Chimpanzee</name>
    <dbReference type="NCBI Taxonomy" id="9598"/>
    <lineage>
        <taxon>Eukaryota</taxon>
        <taxon>Metazoa</taxon>
        <taxon>Chordata</taxon>
        <taxon>Craniata</taxon>
        <taxon>Vertebrata</taxon>
        <taxon>Euteleostomi</taxon>
        <taxon>Mammalia</taxon>
        <taxon>Eutheria</taxon>
        <taxon>Euarchontoglires</taxon>
        <taxon>Primates</taxon>
        <taxon>Haplorrhini</taxon>
        <taxon>Catarrhini</taxon>
        <taxon>Hominidae</taxon>
        <taxon>Pan</taxon>
    </lineage>
</organism>
<name>A0A2I3TVH9_PANTR</name>
<feature type="domain" description="USP" evidence="6">
    <location>
        <begin position="677"/>
        <end position="971"/>
    </location>
</feature>
<dbReference type="FunFam" id="3.40.250.10:FF:000017">
    <property type="entry name" value="ubiquitin carboxyl-terminal hydrolase 8"/>
    <property type="match status" value="1"/>
</dbReference>
<evidence type="ECO:0000313" key="8">
    <source>
        <dbReference type="Proteomes" id="UP000002277"/>
    </source>
</evidence>
<evidence type="ECO:0000259" key="6">
    <source>
        <dbReference type="PROSITE" id="PS50235"/>
    </source>
</evidence>
<dbReference type="GO" id="GO:0016579">
    <property type="term" value="P:protein deubiquitination"/>
    <property type="evidence" value="ECO:0007669"/>
    <property type="project" value="InterPro"/>
</dbReference>
<feature type="compositionally biased region" description="Basic and acidic residues" evidence="5">
    <location>
        <begin position="447"/>
        <end position="470"/>
    </location>
</feature>
<reference evidence="7 8" key="1">
    <citation type="journal article" date="2005" name="Nature">
        <title>Initial sequence of the chimpanzee genome and comparison with the human genome.</title>
        <authorList>
            <consortium name="Chimpanzee sequencing and analysis consortium"/>
        </authorList>
    </citation>
    <scope>NUCLEOTIDE SEQUENCE [LARGE SCALE GENOMIC DNA]</scope>
</reference>
<dbReference type="GO" id="GO:0004843">
    <property type="term" value="F:cysteine-type deubiquitinase activity"/>
    <property type="evidence" value="ECO:0000318"/>
    <property type="project" value="GO_Central"/>
</dbReference>
<comment type="similarity">
    <text evidence="2">Belongs to the peptidase C19 family.</text>
</comment>
<evidence type="ECO:0000256" key="3">
    <source>
        <dbReference type="ARBA" id="ARBA00012759"/>
    </source>
</evidence>
<dbReference type="GO" id="GO:0014069">
    <property type="term" value="C:postsynaptic density"/>
    <property type="evidence" value="ECO:0000318"/>
    <property type="project" value="GO_Central"/>
</dbReference>
<evidence type="ECO:0000256" key="2">
    <source>
        <dbReference type="ARBA" id="ARBA00009085"/>
    </source>
</evidence>
<comment type="catalytic activity">
    <reaction evidence="1">
        <text>Thiol-dependent hydrolysis of ester, thioester, amide, peptide and isopeptide bonds formed by the C-terminal Gly of ubiquitin (a 76-residue protein attached to proteins as an intracellular targeting signal).</text>
        <dbReference type="EC" id="3.4.19.12"/>
    </reaction>
</comment>
<dbReference type="CDD" id="cd02674">
    <property type="entry name" value="Peptidase_C19R"/>
    <property type="match status" value="1"/>
</dbReference>
<dbReference type="GO" id="GO:0030496">
    <property type="term" value="C:midbody"/>
    <property type="evidence" value="ECO:0000318"/>
    <property type="project" value="GO_Central"/>
</dbReference>
<feature type="region of interest" description="Disordered" evidence="5">
    <location>
        <begin position="396"/>
        <end position="424"/>
    </location>
</feature>
<dbReference type="InterPro" id="IPR036873">
    <property type="entry name" value="Rhodanese-like_dom_sf"/>
</dbReference>
<dbReference type="PANTHER" id="PTHR21646:SF53">
    <property type="entry name" value="UBIQUITIN CARBOXYL-TERMINAL HYDROLASE"/>
    <property type="match status" value="1"/>
</dbReference>
<dbReference type="Gene3D" id="1.20.58.80">
    <property type="entry name" value="Phosphotransferase system, lactose/cellobiose-type IIA subunit"/>
    <property type="match status" value="1"/>
</dbReference>
<dbReference type="GO" id="GO:0007032">
    <property type="term" value="P:endosome organization"/>
    <property type="evidence" value="ECO:0000318"/>
    <property type="project" value="GO_Central"/>
</dbReference>
<dbReference type="SUPFAM" id="SSF52821">
    <property type="entry name" value="Rhodanese/Cell cycle control phosphatase"/>
    <property type="match status" value="1"/>
</dbReference>
<dbReference type="PROSITE" id="PS50235">
    <property type="entry name" value="USP_3"/>
    <property type="match status" value="1"/>
</dbReference>
<dbReference type="SUPFAM" id="SSF54001">
    <property type="entry name" value="Cysteine proteinases"/>
    <property type="match status" value="1"/>
</dbReference>
<dbReference type="OMA" id="IEMTNAE"/>
<evidence type="ECO:0000256" key="5">
    <source>
        <dbReference type="SAM" id="MobiDB-lite"/>
    </source>
</evidence>
<feature type="compositionally biased region" description="Basic and acidic residues" evidence="5">
    <location>
        <begin position="541"/>
        <end position="550"/>
    </location>
</feature>
<dbReference type="Gene3D" id="3.90.70.10">
    <property type="entry name" value="Cysteine proteinases"/>
    <property type="match status" value="1"/>
</dbReference>
<dbReference type="GeneTree" id="ENSGT00940000157542"/>
<dbReference type="EC" id="3.4.19.12" evidence="3"/>
<dbReference type="GO" id="GO:0007265">
    <property type="term" value="P:Ras protein signal transduction"/>
    <property type="evidence" value="ECO:0000318"/>
    <property type="project" value="GO_Central"/>
</dbReference>
<accession>A0A2I3TVH9</accession>
<evidence type="ECO:0000256" key="1">
    <source>
        <dbReference type="ARBA" id="ARBA00000707"/>
    </source>
</evidence>
<dbReference type="InterPro" id="IPR038765">
    <property type="entry name" value="Papain-like_cys_pep_sf"/>
</dbReference>
<feature type="compositionally biased region" description="Basic and acidic residues" evidence="5">
    <location>
        <begin position="578"/>
        <end position="594"/>
    </location>
</feature>
<feature type="compositionally biased region" description="Basic and acidic residues" evidence="5">
    <location>
        <begin position="481"/>
        <end position="534"/>
    </location>
</feature>
<evidence type="ECO:0000313" key="7">
    <source>
        <dbReference type="Ensembl" id="ENSPTRP00000092997.1"/>
    </source>
</evidence>
<dbReference type="InterPro" id="IPR050185">
    <property type="entry name" value="Ub_carboxyl-term_hydrolase"/>
</dbReference>
<dbReference type="InterPro" id="IPR028889">
    <property type="entry name" value="USP"/>
</dbReference>
<reference evidence="7" key="2">
    <citation type="submission" date="2025-08" db="UniProtKB">
        <authorList>
            <consortium name="Ensembl"/>
        </authorList>
    </citation>
    <scope>IDENTIFICATION</scope>
</reference>
<protein>
    <recommendedName>
        <fullName evidence="3">ubiquitinyl hydrolase 1</fullName>
        <ecNumber evidence="3">3.4.19.12</ecNumber>
    </recommendedName>
</protein>
<keyword evidence="4" id="KW-0378">Hydrolase</keyword>